<keyword evidence="3" id="KW-0813">Transport</keyword>
<comment type="subcellular location">
    <subcellularLocation>
        <location evidence="1">Cell envelope</location>
    </subcellularLocation>
</comment>
<dbReference type="InterPro" id="IPR039424">
    <property type="entry name" value="SBP_5"/>
</dbReference>
<dbReference type="PIRSF" id="PIRSF002741">
    <property type="entry name" value="MppA"/>
    <property type="match status" value="1"/>
</dbReference>
<dbReference type="InterPro" id="IPR030678">
    <property type="entry name" value="Peptide/Ni-bd"/>
</dbReference>
<feature type="signal peptide" evidence="5">
    <location>
        <begin position="1"/>
        <end position="21"/>
    </location>
</feature>
<evidence type="ECO:0000256" key="1">
    <source>
        <dbReference type="ARBA" id="ARBA00004196"/>
    </source>
</evidence>
<evidence type="ECO:0000313" key="7">
    <source>
        <dbReference type="EMBL" id="SHM25618.1"/>
    </source>
</evidence>
<dbReference type="AlphaFoldDB" id="A0A1M7HB28"/>
<dbReference type="PANTHER" id="PTHR30290">
    <property type="entry name" value="PERIPLASMIC BINDING COMPONENT OF ABC TRANSPORTER"/>
    <property type="match status" value="1"/>
</dbReference>
<feature type="chain" id="PRO_5038835898" evidence="5">
    <location>
        <begin position="22"/>
        <end position="533"/>
    </location>
</feature>
<dbReference type="OrthoDB" id="5243526at2"/>
<dbReference type="RefSeq" id="WP_073250311.1">
    <property type="nucleotide sequence ID" value="NZ_FRCS01000001.1"/>
</dbReference>
<gene>
    <name evidence="7" type="ORF">SAMN05443668_101127</name>
</gene>
<dbReference type="CDD" id="cd00995">
    <property type="entry name" value="PBP2_NikA_DppA_OppA_like"/>
    <property type="match status" value="1"/>
</dbReference>
<dbReference type="InterPro" id="IPR000914">
    <property type="entry name" value="SBP_5_dom"/>
</dbReference>
<dbReference type="Gene3D" id="3.10.105.10">
    <property type="entry name" value="Dipeptide-binding Protein, Domain 3"/>
    <property type="match status" value="1"/>
</dbReference>
<dbReference type="Pfam" id="PF00496">
    <property type="entry name" value="SBP_bac_5"/>
    <property type="match status" value="1"/>
</dbReference>
<dbReference type="GO" id="GO:1904680">
    <property type="term" value="F:peptide transmembrane transporter activity"/>
    <property type="evidence" value="ECO:0007669"/>
    <property type="project" value="TreeGrafter"/>
</dbReference>
<evidence type="ECO:0000259" key="6">
    <source>
        <dbReference type="Pfam" id="PF00496"/>
    </source>
</evidence>
<feature type="domain" description="Solute-binding protein family 5" evidence="6">
    <location>
        <begin position="97"/>
        <end position="443"/>
    </location>
</feature>
<reference evidence="7 8" key="1">
    <citation type="submission" date="2016-11" db="EMBL/GenBank/DDBJ databases">
        <authorList>
            <person name="Jaros S."/>
            <person name="Januszkiewicz K."/>
            <person name="Wedrychowicz H."/>
        </authorList>
    </citation>
    <scope>NUCLEOTIDE SEQUENCE [LARGE SCALE GENOMIC DNA]</scope>
    <source>
        <strain evidence="7 8">DSM 46144</strain>
    </source>
</reference>
<dbReference type="STRING" id="134849.SAMN05443668_101127"/>
<dbReference type="GO" id="GO:0030313">
    <property type="term" value="C:cell envelope"/>
    <property type="evidence" value="ECO:0007669"/>
    <property type="project" value="UniProtKB-SubCell"/>
</dbReference>
<evidence type="ECO:0000256" key="5">
    <source>
        <dbReference type="SAM" id="SignalP"/>
    </source>
</evidence>
<name>A0A1M7HB28_9ACTN</name>
<sequence>MRKFPPTAAALVLALTLTACSGNGQNSDTATETAQVAPGLIAKADPGFASGGRLDVQVDYDSAEINGLDPASAETARSWMLFSLVYETLTTVDEKFQVKPGLAASWTQPDDTHYVFTLRPDATFSNGRAVGAADVKGSLDRMLEGTGSWRSQLGPVKSIDVTGAREVTVTLASPWTPFLTALAHAQTAILPMKELTAKSFDPKTTMLGSGPLTLTKHQQDRSWDFGINKANPAAAKLGFSGLHVDVVPDENNRMAALRQGSTDLAVLNSLDADRLLSGSKNITVVGQNNSDYYVLMQNENDPKSPLADAKVRAAINAAIDRKQLLDVALAERGQSTGVTPANLPGSCDPSKLPSATANDADIKAALKNVGTVSLLINSDPVDGRMAQVIQQQLEPYGVTVKIEQVDAATWNSKVYTAGPGNFQLALNWYAGYVEPSMITGWWNPKVAGWTASFLKDDPAIDALITKGRTTSGDGRAAVLQDLCDAVDQDAGMVPLTTRTTVLGYRTDAVSPTIQAQEGFGDFLRKLTEFRAAK</sequence>
<dbReference type="Proteomes" id="UP000184440">
    <property type="component" value="Unassembled WGS sequence"/>
</dbReference>
<accession>A0A1M7HB28</accession>
<keyword evidence="4 5" id="KW-0732">Signal</keyword>
<comment type="similarity">
    <text evidence="2">Belongs to the bacterial solute-binding protein 5 family.</text>
</comment>
<dbReference type="EMBL" id="FRCS01000001">
    <property type="protein sequence ID" value="SHM25618.1"/>
    <property type="molecule type" value="Genomic_DNA"/>
</dbReference>
<organism evidence="7 8">
    <name type="scientific">Cryptosporangium aurantiacum</name>
    <dbReference type="NCBI Taxonomy" id="134849"/>
    <lineage>
        <taxon>Bacteria</taxon>
        <taxon>Bacillati</taxon>
        <taxon>Actinomycetota</taxon>
        <taxon>Actinomycetes</taxon>
        <taxon>Cryptosporangiales</taxon>
        <taxon>Cryptosporangiaceae</taxon>
        <taxon>Cryptosporangium</taxon>
    </lineage>
</organism>
<proteinExistence type="inferred from homology"/>
<dbReference type="GO" id="GO:0015833">
    <property type="term" value="P:peptide transport"/>
    <property type="evidence" value="ECO:0007669"/>
    <property type="project" value="TreeGrafter"/>
</dbReference>
<dbReference type="Gene3D" id="3.40.190.10">
    <property type="entry name" value="Periplasmic binding protein-like II"/>
    <property type="match status" value="1"/>
</dbReference>
<dbReference type="GO" id="GO:0042597">
    <property type="term" value="C:periplasmic space"/>
    <property type="evidence" value="ECO:0007669"/>
    <property type="project" value="UniProtKB-ARBA"/>
</dbReference>
<evidence type="ECO:0000256" key="3">
    <source>
        <dbReference type="ARBA" id="ARBA00022448"/>
    </source>
</evidence>
<protein>
    <submittedName>
        <fullName evidence="7">ABC-type transport system, substrate-binding protein</fullName>
    </submittedName>
</protein>
<evidence type="ECO:0000256" key="4">
    <source>
        <dbReference type="ARBA" id="ARBA00022729"/>
    </source>
</evidence>
<dbReference type="PROSITE" id="PS51257">
    <property type="entry name" value="PROKAR_LIPOPROTEIN"/>
    <property type="match status" value="1"/>
</dbReference>
<evidence type="ECO:0000256" key="2">
    <source>
        <dbReference type="ARBA" id="ARBA00005695"/>
    </source>
</evidence>
<evidence type="ECO:0000313" key="8">
    <source>
        <dbReference type="Proteomes" id="UP000184440"/>
    </source>
</evidence>
<dbReference type="Gene3D" id="3.90.76.10">
    <property type="entry name" value="Dipeptide-binding Protein, Domain 1"/>
    <property type="match status" value="1"/>
</dbReference>
<dbReference type="GO" id="GO:0043190">
    <property type="term" value="C:ATP-binding cassette (ABC) transporter complex"/>
    <property type="evidence" value="ECO:0007669"/>
    <property type="project" value="InterPro"/>
</dbReference>
<dbReference type="SUPFAM" id="SSF53850">
    <property type="entry name" value="Periplasmic binding protein-like II"/>
    <property type="match status" value="1"/>
</dbReference>
<dbReference type="PANTHER" id="PTHR30290:SF10">
    <property type="entry name" value="PERIPLASMIC OLIGOPEPTIDE-BINDING PROTEIN-RELATED"/>
    <property type="match status" value="1"/>
</dbReference>
<keyword evidence="8" id="KW-1185">Reference proteome</keyword>